<dbReference type="EMBL" id="ML996134">
    <property type="protein sequence ID" value="KAF2735612.1"/>
    <property type="molecule type" value="Genomic_DNA"/>
</dbReference>
<evidence type="ECO:0000313" key="3">
    <source>
        <dbReference type="EMBL" id="KAF2735612.1"/>
    </source>
</evidence>
<proteinExistence type="predicted"/>
<sequence>MAQFNIFVLALVAIFAGCALAHPELSDRELAEYQDLVSQNTEALGRCLESPELQTINARIEADRTAALKHIRQARGIDVGASRLIPRNKADLLKWLGINHRHQDQNTHDPQSIWHFKWSDKPSRQPAGCILTPESIYGPYWLEGQIERQNIRDGKPGIPLRLAMQVIDLNTCVPIHGARVDVWHAGAVGEYSGKAQGFLRGWQPSSPWGTIDYDTIFPGHYPGRSNHIHVAMRPYNSQKVAHTGMLYFDDALIHRVENTTEYLKNTATLTENKNDGFAPAAASSTYDPFVRWNWIGTKAEDGILAWIAMGVNASNPNIPQPPNSRRKRSMFDDHLDH</sequence>
<comment type="caution">
    <text evidence="3">The sequence shown here is derived from an EMBL/GenBank/DDBJ whole genome shotgun (WGS) entry which is preliminary data.</text>
</comment>
<keyword evidence="3" id="KW-0560">Oxidoreductase</keyword>
<feature type="chain" id="PRO_5040350781" evidence="2">
    <location>
        <begin position="22"/>
        <end position="337"/>
    </location>
</feature>
<protein>
    <submittedName>
        <fullName evidence="3">Aromatic compound dioxygenase</fullName>
    </submittedName>
</protein>
<dbReference type="AlphaFoldDB" id="A0A9P4V0S3"/>
<keyword evidence="4" id="KW-1185">Reference proteome</keyword>
<reference evidence="3" key="1">
    <citation type="journal article" date="2020" name="Stud. Mycol.">
        <title>101 Dothideomycetes genomes: a test case for predicting lifestyles and emergence of pathogens.</title>
        <authorList>
            <person name="Haridas S."/>
            <person name="Albert R."/>
            <person name="Binder M."/>
            <person name="Bloem J."/>
            <person name="Labutti K."/>
            <person name="Salamov A."/>
            <person name="Andreopoulos B."/>
            <person name="Baker S."/>
            <person name="Barry K."/>
            <person name="Bills G."/>
            <person name="Bluhm B."/>
            <person name="Cannon C."/>
            <person name="Castanera R."/>
            <person name="Culley D."/>
            <person name="Daum C."/>
            <person name="Ezra D."/>
            <person name="Gonzalez J."/>
            <person name="Henrissat B."/>
            <person name="Kuo A."/>
            <person name="Liang C."/>
            <person name="Lipzen A."/>
            <person name="Lutzoni F."/>
            <person name="Magnuson J."/>
            <person name="Mondo S."/>
            <person name="Nolan M."/>
            <person name="Ohm R."/>
            <person name="Pangilinan J."/>
            <person name="Park H.-J."/>
            <person name="Ramirez L."/>
            <person name="Alfaro M."/>
            <person name="Sun H."/>
            <person name="Tritt A."/>
            <person name="Yoshinaga Y."/>
            <person name="Zwiers L.-H."/>
            <person name="Turgeon B."/>
            <person name="Goodwin S."/>
            <person name="Spatafora J."/>
            <person name="Crous P."/>
            <person name="Grigoriev I."/>
        </authorList>
    </citation>
    <scope>NUCLEOTIDE SEQUENCE</scope>
    <source>
        <strain evidence="3">CBS 125425</strain>
    </source>
</reference>
<dbReference type="InterPro" id="IPR015889">
    <property type="entry name" value="Intradiol_dOase_core"/>
</dbReference>
<dbReference type="Proteomes" id="UP000799444">
    <property type="component" value="Unassembled WGS sequence"/>
</dbReference>
<feature type="region of interest" description="Disordered" evidence="1">
    <location>
        <begin position="315"/>
        <end position="337"/>
    </location>
</feature>
<feature type="signal peptide" evidence="2">
    <location>
        <begin position="1"/>
        <end position="21"/>
    </location>
</feature>
<evidence type="ECO:0000313" key="4">
    <source>
        <dbReference type="Proteomes" id="UP000799444"/>
    </source>
</evidence>
<gene>
    <name evidence="3" type="ORF">EJ04DRAFT_491488</name>
</gene>
<dbReference type="PANTHER" id="PTHR34315:SF1">
    <property type="entry name" value="INTRADIOL RING-CLEAVAGE DIOXYGENASES DOMAIN-CONTAINING PROTEIN-RELATED"/>
    <property type="match status" value="1"/>
</dbReference>
<organism evidence="3 4">
    <name type="scientific">Polyplosphaeria fusca</name>
    <dbReference type="NCBI Taxonomy" id="682080"/>
    <lineage>
        <taxon>Eukaryota</taxon>
        <taxon>Fungi</taxon>
        <taxon>Dikarya</taxon>
        <taxon>Ascomycota</taxon>
        <taxon>Pezizomycotina</taxon>
        <taxon>Dothideomycetes</taxon>
        <taxon>Pleosporomycetidae</taxon>
        <taxon>Pleosporales</taxon>
        <taxon>Tetraplosphaeriaceae</taxon>
        <taxon>Polyplosphaeria</taxon>
    </lineage>
</organism>
<keyword evidence="3" id="KW-0223">Dioxygenase</keyword>
<keyword evidence="2" id="KW-0732">Signal</keyword>
<dbReference type="GO" id="GO:0016702">
    <property type="term" value="F:oxidoreductase activity, acting on single donors with incorporation of molecular oxygen, incorporation of two atoms of oxygen"/>
    <property type="evidence" value="ECO:0007669"/>
    <property type="project" value="InterPro"/>
</dbReference>
<accession>A0A9P4V0S3</accession>
<dbReference type="SUPFAM" id="SSF49482">
    <property type="entry name" value="Aromatic compound dioxygenase"/>
    <property type="match status" value="1"/>
</dbReference>
<evidence type="ECO:0000256" key="2">
    <source>
        <dbReference type="SAM" id="SignalP"/>
    </source>
</evidence>
<name>A0A9P4V0S3_9PLEO</name>
<evidence type="ECO:0000256" key="1">
    <source>
        <dbReference type="SAM" id="MobiDB-lite"/>
    </source>
</evidence>
<dbReference type="OrthoDB" id="121380at2759"/>
<dbReference type="PANTHER" id="PTHR34315">
    <property type="match status" value="1"/>
</dbReference>
<dbReference type="GO" id="GO:0005506">
    <property type="term" value="F:iron ion binding"/>
    <property type="evidence" value="ECO:0007669"/>
    <property type="project" value="InterPro"/>
</dbReference>
<dbReference type="Gene3D" id="2.60.130.10">
    <property type="entry name" value="Aromatic compound dioxygenase"/>
    <property type="match status" value="1"/>
</dbReference>